<feature type="non-terminal residue" evidence="2">
    <location>
        <position position="79"/>
    </location>
</feature>
<name>A0A815ULR6_9BILA</name>
<dbReference type="PANTHER" id="PTHR46363">
    <property type="entry name" value="DEOXYRIBONUCLEASE TATDN2-RELATED"/>
    <property type="match status" value="1"/>
</dbReference>
<dbReference type="AlphaFoldDB" id="A0A815ULR6"/>
<dbReference type="Pfam" id="PF01026">
    <property type="entry name" value="TatD_DNase"/>
    <property type="match status" value="1"/>
</dbReference>
<dbReference type="InterPro" id="IPR001130">
    <property type="entry name" value="TatD-like"/>
</dbReference>
<dbReference type="GO" id="GO:0016788">
    <property type="term" value="F:hydrolase activity, acting on ester bonds"/>
    <property type="evidence" value="ECO:0007669"/>
    <property type="project" value="InterPro"/>
</dbReference>
<proteinExistence type="inferred from homology"/>
<evidence type="ECO:0000313" key="3">
    <source>
        <dbReference type="Proteomes" id="UP000663845"/>
    </source>
</evidence>
<dbReference type="Gene3D" id="3.20.20.140">
    <property type="entry name" value="Metal-dependent hydrolases"/>
    <property type="match status" value="1"/>
</dbReference>
<organism evidence="2 3">
    <name type="scientific">Adineta steineri</name>
    <dbReference type="NCBI Taxonomy" id="433720"/>
    <lineage>
        <taxon>Eukaryota</taxon>
        <taxon>Metazoa</taxon>
        <taxon>Spiralia</taxon>
        <taxon>Gnathifera</taxon>
        <taxon>Rotifera</taxon>
        <taxon>Eurotatoria</taxon>
        <taxon>Bdelloidea</taxon>
        <taxon>Adinetida</taxon>
        <taxon>Adinetidae</taxon>
        <taxon>Adineta</taxon>
    </lineage>
</organism>
<accession>A0A815ULR6</accession>
<dbReference type="EMBL" id="CAJNOG010002800">
    <property type="protein sequence ID" value="CAF1517747.1"/>
    <property type="molecule type" value="Genomic_DNA"/>
</dbReference>
<sequence>PIITRFNFLHTVIQQLELTQILSETDSPYFIPDELYAVSKCAHPGMVYSVVEMVAKVRQLPISYVATQLRENARHIYGI</sequence>
<evidence type="ECO:0000256" key="1">
    <source>
        <dbReference type="ARBA" id="ARBA00009275"/>
    </source>
</evidence>
<reference evidence="2" key="1">
    <citation type="submission" date="2021-02" db="EMBL/GenBank/DDBJ databases">
        <authorList>
            <person name="Nowell W R."/>
        </authorList>
    </citation>
    <scope>NUCLEOTIDE SEQUENCE</scope>
</reference>
<dbReference type="Proteomes" id="UP000663845">
    <property type="component" value="Unassembled WGS sequence"/>
</dbReference>
<protein>
    <submittedName>
        <fullName evidence="2">Uncharacterized protein</fullName>
    </submittedName>
</protein>
<dbReference type="PANTHER" id="PTHR46363:SF1">
    <property type="entry name" value="DEOXYRIBONUCLEASE TATDN2-RELATED"/>
    <property type="match status" value="1"/>
</dbReference>
<dbReference type="InterPro" id="IPR032466">
    <property type="entry name" value="Metal_Hydrolase"/>
</dbReference>
<evidence type="ECO:0000313" key="2">
    <source>
        <dbReference type="EMBL" id="CAF1517747.1"/>
    </source>
</evidence>
<comment type="similarity">
    <text evidence="1">Belongs to the metallo-dependent hydrolases superfamily. TatD-type hydrolase family.</text>
</comment>
<gene>
    <name evidence="2" type="ORF">JYZ213_LOCUS44398</name>
</gene>
<comment type="caution">
    <text evidence="2">The sequence shown here is derived from an EMBL/GenBank/DDBJ whole genome shotgun (WGS) entry which is preliminary data.</text>
</comment>
<dbReference type="SUPFAM" id="SSF51556">
    <property type="entry name" value="Metallo-dependent hydrolases"/>
    <property type="match status" value="1"/>
</dbReference>